<dbReference type="Proteomes" id="UP000002484">
    <property type="component" value="Chromosome"/>
</dbReference>
<evidence type="ECO:0000313" key="4">
    <source>
        <dbReference type="Proteomes" id="UP000002484"/>
    </source>
</evidence>
<dbReference type="OrthoDB" id="517007at2"/>
<dbReference type="eggNOG" id="COG1028">
    <property type="taxonomic scope" value="Bacteria"/>
</dbReference>
<reference evidence="3 4" key="1">
    <citation type="submission" date="2010-10" db="EMBL/GenBank/DDBJ databases">
        <title>Complete sequence of Frankia sp. EuI1c.</title>
        <authorList>
            <consortium name="US DOE Joint Genome Institute"/>
            <person name="Lucas S."/>
            <person name="Copeland A."/>
            <person name="Lapidus A."/>
            <person name="Cheng J.-F."/>
            <person name="Bruce D."/>
            <person name="Goodwin L."/>
            <person name="Pitluck S."/>
            <person name="Chertkov O."/>
            <person name="Detter J.C."/>
            <person name="Han C."/>
            <person name="Tapia R."/>
            <person name="Land M."/>
            <person name="Hauser L."/>
            <person name="Jeffries C."/>
            <person name="Kyrpides N."/>
            <person name="Ivanova N."/>
            <person name="Mikhailova N."/>
            <person name="Beauchemin N."/>
            <person name="Sen A."/>
            <person name="Sur S.A."/>
            <person name="Gtari M."/>
            <person name="Wall L."/>
            <person name="Tisa L."/>
            <person name="Woyke T."/>
        </authorList>
    </citation>
    <scope>NUCLEOTIDE SEQUENCE [LARGE SCALE GENOMIC DNA]</scope>
    <source>
        <strain evidence="4">DSM 45817 / CECT 9037 / EuI1c</strain>
    </source>
</reference>
<dbReference type="InterPro" id="IPR020904">
    <property type="entry name" value="Sc_DH/Rdtase_CS"/>
</dbReference>
<dbReference type="PANTHER" id="PTHR42760:SF133">
    <property type="entry name" value="3-OXOACYL-[ACYL-CARRIER-PROTEIN] REDUCTASE"/>
    <property type="match status" value="1"/>
</dbReference>
<comment type="similarity">
    <text evidence="1">Belongs to the short-chain dehydrogenases/reductases (SDR) family.</text>
</comment>
<dbReference type="GO" id="GO:0016616">
    <property type="term" value="F:oxidoreductase activity, acting on the CH-OH group of donors, NAD or NADP as acceptor"/>
    <property type="evidence" value="ECO:0007669"/>
    <property type="project" value="TreeGrafter"/>
</dbReference>
<dbReference type="InParanoid" id="E3J9F5"/>
<dbReference type="PRINTS" id="PR00080">
    <property type="entry name" value="SDRFAMILY"/>
</dbReference>
<dbReference type="AlphaFoldDB" id="E3J9F5"/>
<protein>
    <submittedName>
        <fullName evidence="3">Short-chain dehydrogenase/reductase SDR</fullName>
    </submittedName>
</protein>
<dbReference type="Gene3D" id="3.40.50.720">
    <property type="entry name" value="NAD(P)-binding Rossmann-like Domain"/>
    <property type="match status" value="1"/>
</dbReference>
<dbReference type="KEGG" id="fri:FraEuI1c_5331"/>
<name>E3J9F5_PSEI1</name>
<evidence type="ECO:0000256" key="2">
    <source>
        <dbReference type="ARBA" id="ARBA00023002"/>
    </source>
</evidence>
<dbReference type="EMBL" id="CP002299">
    <property type="protein sequence ID" value="ADP83319.1"/>
    <property type="molecule type" value="Genomic_DNA"/>
</dbReference>
<evidence type="ECO:0000256" key="1">
    <source>
        <dbReference type="ARBA" id="ARBA00006484"/>
    </source>
</evidence>
<dbReference type="GO" id="GO:0006633">
    <property type="term" value="P:fatty acid biosynthetic process"/>
    <property type="evidence" value="ECO:0007669"/>
    <property type="project" value="TreeGrafter"/>
</dbReference>
<dbReference type="HOGENOM" id="CLU_010194_1_1_11"/>
<keyword evidence="2" id="KW-0560">Oxidoreductase</keyword>
<proteinExistence type="inferred from homology"/>
<dbReference type="RefSeq" id="WP_013426437.1">
    <property type="nucleotide sequence ID" value="NC_014666.1"/>
</dbReference>
<dbReference type="PRINTS" id="PR00081">
    <property type="entry name" value="GDHRDH"/>
</dbReference>
<gene>
    <name evidence="3" type="ordered locus">FraEuI1c_5331</name>
</gene>
<sequence>MTDRIEIPETFPNPGDVRGKRVVLTGAGRGLGELLAHAFSRAGASVALVARTERDLKTVAAALPGPVLQFSGDVRDADFNEAVADGTVAAWGGVDVWICNAGISPVVAGPLKTDPQVWRDVLEVNLTGAFLGARAAARVMGKNGGSLIFTGSVLGERPARGLAAYSASKAGLVGMAKALALDLANGGITVNVVAPGWFDSPLAAGWKSNEKLEQAVLGHTALERWGRPGDLVGTYLFLASAAAEFVTGSVFNVDGGYLLK</sequence>
<dbReference type="FunFam" id="3.40.50.720:FF:000084">
    <property type="entry name" value="Short-chain dehydrogenase reductase"/>
    <property type="match status" value="1"/>
</dbReference>
<dbReference type="PANTHER" id="PTHR42760">
    <property type="entry name" value="SHORT-CHAIN DEHYDROGENASES/REDUCTASES FAMILY MEMBER"/>
    <property type="match status" value="1"/>
</dbReference>
<dbReference type="SUPFAM" id="SSF51735">
    <property type="entry name" value="NAD(P)-binding Rossmann-fold domains"/>
    <property type="match status" value="1"/>
</dbReference>
<dbReference type="STRING" id="298654.FraEuI1c_5331"/>
<dbReference type="GO" id="GO:0048038">
    <property type="term" value="F:quinone binding"/>
    <property type="evidence" value="ECO:0007669"/>
    <property type="project" value="TreeGrafter"/>
</dbReference>
<dbReference type="InterPro" id="IPR002347">
    <property type="entry name" value="SDR_fam"/>
</dbReference>
<dbReference type="PROSITE" id="PS00061">
    <property type="entry name" value="ADH_SHORT"/>
    <property type="match status" value="1"/>
</dbReference>
<organism evidence="3 4">
    <name type="scientific">Pseudofrankia inefficax (strain DSM 45817 / CECT 9037 / DDB 130130 / EuI1c)</name>
    <name type="common">Frankia inefficax</name>
    <dbReference type="NCBI Taxonomy" id="298654"/>
    <lineage>
        <taxon>Bacteria</taxon>
        <taxon>Bacillati</taxon>
        <taxon>Actinomycetota</taxon>
        <taxon>Actinomycetes</taxon>
        <taxon>Frankiales</taxon>
        <taxon>Frankiaceae</taxon>
        <taxon>Pseudofrankia</taxon>
    </lineage>
</organism>
<dbReference type="Pfam" id="PF13561">
    <property type="entry name" value="adh_short_C2"/>
    <property type="match status" value="1"/>
</dbReference>
<dbReference type="InterPro" id="IPR036291">
    <property type="entry name" value="NAD(P)-bd_dom_sf"/>
</dbReference>
<keyword evidence="4" id="KW-1185">Reference proteome</keyword>
<dbReference type="CDD" id="cd05233">
    <property type="entry name" value="SDR_c"/>
    <property type="match status" value="1"/>
</dbReference>
<accession>E3J9F5</accession>
<evidence type="ECO:0000313" key="3">
    <source>
        <dbReference type="EMBL" id="ADP83319.1"/>
    </source>
</evidence>